<comment type="caution">
    <text evidence="6">The sequence shown here is derived from an EMBL/GenBank/DDBJ whole genome shotgun (WGS) entry which is preliminary data.</text>
</comment>
<dbReference type="Gene3D" id="3.90.1150.10">
    <property type="entry name" value="Aspartate Aminotransferase, domain 1"/>
    <property type="match status" value="1"/>
</dbReference>
<reference evidence="6 7" key="1">
    <citation type="journal article" date="2014" name="Int. J. Syst. Evol. Microbiol.">
        <title>Complete genome sequence of Corynebacterium casei LMG S-19264T (=DSM 44701T), isolated from a smear-ripened cheese.</title>
        <authorList>
            <consortium name="US DOE Joint Genome Institute (JGI-PGF)"/>
            <person name="Walter F."/>
            <person name="Albersmeier A."/>
            <person name="Kalinowski J."/>
            <person name="Ruckert C."/>
        </authorList>
    </citation>
    <scope>NUCLEOTIDE SEQUENCE [LARGE SCALE GENOMIC DNA]</scope>
    <source>
        <strain evidence="6 7">KCTC 23968</strain>
    </source>
</reference>
<keyword evidence="6" id="KW-0456">Lyase</keyword>
<dbReference type="Proteomes" id="UP000600865">
    <property type="component" value="Unassembled WGS sequence"/>
</dbReference>
<proteinExistence type="inferred from homology"/>
<dbReference type="InterPro" id="IPR015424">
    <property type="entry name" value="PyrdxlP-dep_Trfase"/>
</dbReference>
<dbReference type="AlphaFoldDB" id="A0A918KGB6"/>
<protein>
    <submittedName>
        <fullName evidence="6">Amino acid lyase</fullName>
    </submittedName>
</protein>
<dbReference type="Gene3D" id="3.40.640.10">
    <property type="entry name" value="Type I PLP-dependent aspartate aminotransferase-like (Major domain)"/>
    <property type="match status" value="1"/>
</dbReference>
<dbReference type="PANTHER" id="PTHR48097">
    <property type="entry name" value="L-THREONINE ALDOLASE-RELATED"/>
    <property type="match status" value="1"/>
</dbReference>
<evidence type="ECO:0000313" key="6">
    <source>
        <dbReference type="EMBL" id="GGX59731.1"/>
    </source>
</evidence>
<dbReference type="InterPro" id="IPR015422">
    <property type="entry name" value="PyrdxlP-dep_Trfase_small"/>
</dbReference>
<dbReference type="GO" id="GO:0006520">
    <property type="term" value="P:amino acid metabolic process"/>
    <property type="evidence" value="ECO:0007669"/>
    <property type="project" value="InterPro"/>
</dbReference>
<sequence>MIALPRLLSLDEIMEKFSFLDDYSEGCHPTILEALARTNMSQQTAYGADDFSIRARELIRAHLGHADSNIFFVAGGTLANLTIIASLLRPHEAIISAATGHIVSRETGAVEAVGHKILTVDKPCGKLAPEDVLSVLAQNAQAPHMVKPRLVYLSNATETGRIYTKSDLTDLAQVCRSHDLLLMVDGARLGAALCAADNDLTLADLAELTDVFWIGGTKAGALIGEAIVINRPEFAKDFAFHVKQRGALLAKGRLFGLQFQILFETDLFFNASRYANDLASKLSKGIVANGFALASQTQTNQIFPMLPNHLVKSLEADFKFYVWEPHGEDHATLRLVTSWATPEAQVDRFIAALSKRV</sequence>
<evidence type="ECO:0000256" key="1">
    <source>
        <dbReference type="ARBA" id="ARBA00001933"/>
    </source>
</evidence>
<feature type="domain" description="Aromatic amino acid beta-eliminating lyase/threonine aldolase" evidence="5">
    <location>
        <begin position="29"/>
        <end position="303"/>
    </location>
</feature>
<evidence type="ECO:0000256" key="4">
    <source>
        <dbReference type="ARBA" id="ARBA00022898"/>
    </source>
</evidence>
<dbReference type="InterPro" id="IPR001597">
    <property type="entry name" value="ArAA_b-elim_lyase/Thr_aldolase"/>
</dbReference>
<dbReference type="Pfam" id="PF01212">
    <property type="entry name" value="Beta_elim_lyase"/>
    <property type="match status" value="1"/>
</dbReference>
<dbReference type="EMBL" id="BMYV01000001">
    <property type="protein sequence ID" value="GGX59731.1"/>
    <property type="molecule type" value="Genomic_DNA"/>
</dbReference>
<dbReference type="GO" id="GO:0016829">
    <property type="term" value="F:lyase activity"/>
    <property type="evidence" value="ECO:0007669"/>
    <property type="project" value="UniProtKB-KW"/>
</dbReference>
<keyword evidence="4" id="KW-0663">Pyridoxal phosphate</keyword>
<name>A0A918KGB6_9PROT</name>
<dbReference type="InterPro" id="IPR015421">
    <property type="entry name" value="PyrdxlP-dep_Trfase_major"/>
</dbReference>
<keyword evidence="7" id="KW-1185">Reference proteome</keyword>
<dbReference type="PANTHER" id="PTHR48097:SF5">
    <property type="entry name" value="LOW SPECIFICITY L-THREONINE ALDOLASE"/>
    <property type="match status" value="1"/>
</dbReference>
<evidence type="ECO:0000259" key="5">
    <source>
        <dbReference type="Pfam" id="PF01212"/>
    </source>
</evidence>
<accession>A0A918KGB6</accession>
<evidence type="ECO:0000256" key="3">
    <source>
        <dbReference type="ARBA" id="ARBA00011881"/>
    </source>
</evidence>
<gene>
    <name evidence="6" type="ORF">GCM10011309_06900</name>
</gene>
<comment type="subunit">
    <text evidence="3">Homotetramer.</text>
</comment>
<evidence type="ECO:0000256" key="2">
    <source>
        <dbReference type="ARBA" id="ARBA00006966"/>
    </source>
</evidence>
<organism evidence="6 7">
    <name type="scientific">Litorimonas cladophorae</name>
    <dbReference type="NCBI Taxonomy" id="1220491"/>
    <lineage>
        <taxon>Bacteria</taxon>
        <taxon>Pseudomonadati</taxon>
        <taxon>Pseudomonadota</taxon>
        <taxon>Alphaproteobacteria</taxon>
        <taxon>Maricaulales</taxon>
        <taxon>Robiginitomaculaceae</taxon>
    </lineage>
</organism>
<comment type="cofactor">
    <cofactor evidence="1">
        <name>pyridoxal 5'-phosphate</name>
        <dbReference type="ChEBI" id="CHEBI:597326"/>
    </cofactor>
</comment>
<comment type="similarity">
    <text evidence="2">Belongs to the threonine aldolase family.</text>
</comment>
<evidence type="ECO:0000313" key="7">
    <source>
        <dbReference type="Proteomes" id="UP000600865"/>
    </source>
</evidence>
<dbReference type="SUPFAM" id="SSF53383">
    <property type="entry name" value="PLP-dependent transferases"/>
    <property type="match status" value="1"/>
</dbReference>